<reference evidence="2 3" key="1">
    <citation type="submission" date="2017-07" db="EMBL/GenBank/DDBJ databases">
        <authorList>
            <person name="Talla V."/>
            <person name="Backstrom N."/>
        </authorList>
    </citation>
    <scope>NUCLEOTIDE SEQUENCE [LARGE SCALE GENOMIC DNA]</scope>
</reference>
<dbReference type="EMBL" id="FZQP02001138">
    <property type="protein sequence ID" value="VVC91907.1"/>
    <property type="molecule type" value="Genomic_DNA"/>
</dbReference>
<sequence>MMETIGNRNKYRLNERAYLARAVSQCHMKIAFVALIGYAAASAILSPVVYGANAGDVQAAAIDATVAAQDTARSIGEGQVRAAELINEHNTEAVRQITGASRDVHENAYWSGLAAVQSQTAAIDGAAAAVRGAHLAGPYVAAPYAAVPYGIAGPLGIASPYAAYGAYGLGLRAW</sequence>
<accession>A0A5E4Q0T0</accession>
<evidence type="ECO:0008006" key="4">
    <source>
        <dbReference type="Google" id="ProtNLM"/>
    </source>
</evidence>
<evidence type="ECO:0000313" key="3">
    <source>
        <dbReference type="Proteomes" id="UP000324832"/>
    </source>
</evidence>
<keyword evidence="1" id="KW-0472">Membrane</keyword>
<feature type="transmembrane region" description="Helical" evidence="1">
    <location>
        <begin position="30"/>
        <end position="50"/>
    </location>
</feature>
<evidence type="ECO:0000256" key="1">
    <source>
        <dbReference type="SAM" id="Phobius"/>
    </source>
</evidence>
<keyword evidence="3" id="KW-1185">Reference proteome</keyword>
<organism evidence="2 3">
    <name type="scientific">Leptidea sinapis</name>
    <dbReference type="NCBI Taxonomy" id="189913"/>
    <lineage>
        <taxon>Eukaryota</taxon>
        <taxon>Metazoa</taxon>
        <taxon>Ecdysozoa</taxon>
        <taxon>Arthropoda</taxon>
        <taxon>Hexapoda</taxon>
        <taxon>Insecta</taxon>
        <taxon>Pterygota</taxon>
        <taxon>Neoptera</taxon>
        <taxon>Endopterygota</taxon>
        <taxon>Lepidoptera</taxon>
        <taxon>Glossata</taxon>
        <taxon>Ditrysia</taxon>
        <taxon>Papilionoidea</taxon>
        <taxon>Pieridae</taxon>
        <taxon>Dismorphiinae</taxon>
        <taxon>Leptidea</taxon>
    </lineage>
</organism>
<gene>
    <name evidence="2" type="ORF">LSINAPIS_LOCUS4462</name>
</gene>
<keyword evidence="1" id="KW-1133">Transmembrane helix</keyword>
<name>A0A5E4Q0T0_9NEOP</name>
<keyword evidence="1" id="KW-0812">Transmembrane</keyword>
<dbReference type="Proteomes" id="UP000324832">
    <property type="component" value="Unassembled WGS sequence"/>
</dbReference>
<evidence type="ECO:0000313" key="2">
    <source>
        <dbReference type="EMBL" id="VVC91907.1"/>
    </source>
</evidence>
<dbReference type="AlphaFoldDB" id="A0A5E4Q0T0"/>
<proteinExistence type="predicted"/>
<protein>
    <recommendedName>
        <fullName evidence="4">Cuticle protein 1</fullName>
    </recommendedName>
</protein>